<reference evidence="3 4" key="1">
    <citation type="submission" date="2019-01" db="EMBL/GenBank/DDBJ databases">
        <title>PMF-metabolizing Aryl O-demethylase.</title>
        <authorList>
            <person name="Kim M."/>
        </authorList>
    </citation>
    <scope>NUCLEOTIDE SEQUENCE [LARGE SCALE GENOMIC DNA]</scope>
    <source>
        <strain evidence="3 4">PMF1</strain>
    </source>
</reference>
<protein>
    <submittedName>
        <fullName evidence="3">Alpha-monoglucosyldiacylglycerol synthase</fullName>
    </submittedName>
</protein>
<dbReference type="AlphaFoldDB" id="A0A4P6LZ28"/>
<dbReference type="KEGG" id="bpro:PMF13cell1_02046"/>
<accession>A0A4P6LZ28</accession>
<organism evidence="3 4">
    <name type="scientific">Blautia producta</name>
    <dbReference type="NCBI Taxonomy" id="33035"/>
    <lineage>
        <taxon>Bacteria</taxon>
        <taxon>Bacillati</taxon>
        <taxon>Bacillota</taxon>
        <taxon>Clostridia</taxon>
        <taxon>Lachnospirales</taxon>
        <taxon>Lachnospiraceae</taxon>
        <taxon>Blautia</taxon>
    </lineage>
</organism>
<dbReference type="Pfam" id="PF13439">
    <property type="entry name" value="Glyco_transf_4"/>
    <property type="match status" value="1"/>
</dbReference>
<dbReference type="EMBL" id="CP035945">
    <property type="protein sequence ID" value="QBE96500.1"/>
    <property type="molecule type" value="Genomic_DNA"/>
</dbReference>
<feature type="domain" description="Glycosyl transferase family 1" evidence="1">
    <location>
        <begin position="198"/>
        <end position="347"/>
    </location>
</feature>
<dbReference type="GO" id="GO:0016757">
    <property type="term" value="F:glycosyltransferase activity"/>
    <property type="evidence" value="ECO:0007669"/>
    <property type="project" value="InterPro"/>
</dbReference>
<dbReference type="InterPro" id="IPR028098">
    <property type="entry name" value="Glyco_trans_4-like_N"/>
</dbReference>
<name>A0A4P6LZ28_9FIRM</name>
<evidence type="ECO:0000259" key="1">
    <source>
        <dbReference type="Pfam" id="PF00534"/>
    </source>
</evidence>
<dbReference type="Pfam" id="PF00534">
    <property type="entry name" value="Glycos_transf_1"/>
    <property type="match status" value="1"/>
</dbReference>
<dbReference type="Gene3D" id="3.40.50.2000">
    <property type="entry name" value="Glycogen Phosphorylase B"/>
    <property type="match status" value="2"/>
</dbReference>
<feature type="domain" description="Glycosyltransferase subfamily 4-like N-terminal" evidence="2">
    <location>
        <begin position="19"/>
        <end position="185"/>
    </location>
</feature>
<evidence type="ECO:0000259" key="2">
    <source>
        <dbReference type="Pfam" id="PF13439"/>
    </source>
</evidence>
<evidence type="ECO:0000313" key="3">
    <source>
        <dbReference type="EMBL" id="QBE96500.1"/>
    </source>
</evidence>
<sequence length="475" mass="53801">MSKENTICLMNDSFPPLIDGVANAVTNYAAFYQKNFGRAYVAVPYHPDAEDEKFPFPVIRYRSFDTTELLNYRAGYPFSVSAMKDLKEVNCDLIHSHCPFMSTVLARILRRHVDVPLVFTYHTKFDIDIAKTIKSGILQKQAVSLIVDNINACDEVWTVSEGAGENLRSLGYKGDYIVMQNGVDIPKGRVSQEDIQKAAKGADLPEGVPVYLFVGRMMWYKGLKIVFDGLRRLKEDHKPFRLVLIGKGKDKEEMEKYTEEAGIRDQCIFTGAIYDRDVLRAWYCRADLFLFPSSYDTNGLVVREAAACGLASALIKDSCAAEGIMDGVNGFLCEENAEGMYSLLKRTQEHPEVMAQVGQHAMDTLYLSWEDSVARAAQRYEIVKEKYARKEYVSQKRFSDEVITVTGNAMDGIETLRNLQQSSLESIENLKSFSNIPKEGIETLKNLQKSSMEKLAAMNEWQKTYLEKLAENLRK</sequence>
<evidence type="ECO:0000313" key="4">
    <source>
        <dbReference type="Proteomes" id="UP000289794"/>
    </source>
</evidence>
<dbReference type="RefSeq" id="WP_044954304.1">
    <property type="nucleotide sequence ID" value="NZ_CP035945.1"/>
</dbReference>
<dbReference type="PANTHER" id="PTHR45947:SF3">
    <property type="entry name" value="SULFOQUINOVOSYL TRANSFERASE SQD2"/>
    <property type="match status" value="1"/>
</dbReference>
<proteinExistence type="predicted"/>
<dbReference type="PANTHER" id="PTHR45947">
    <property type="entry name" value="SULFOQUINOVOSYL TRANSFERASE SQD2"/>
    <property type="match status" value="1"/>
</dbReference>
<dbReference type="InterPro" id="IPR001296">
    <property type="entry name" value="Glyco_trans_1"/>
</dbReference>
<gene>
    <name evidence="3" type="ORF">PMF13cell1_02046</name>
</gene>
<dbReference type="SUPFAM" id="SSF53756">
    <property type="entry name" value="UDP-Glycosyltransferase/glycogen phosphorylase"/>
    <property type="match status" value="1"/>
</dbReference>
<dbReference type="Proteomes" id="UP000289794">
    <property type="component" value="Chromosome"/>
</dbReference>
<dbReference type="InterPro" id="IPR050194">
    <property type="entry name" value="Glycosyltransferase_grp1"/>
</dbReference>